<sequence length="220" mass="25345">MYTSDFIKELQLTRSKYYSECHILIEQLIDESLKVNFEACEHLRFGVSRRLNILSESLNELFILTPPDLSEDAGRERRSLANAHLHAFLINACGIIDNMAWFIAFHYELDAVVKKKHEVGLFHRKFKSHLPNKIAAKAAEFTDWYNFLISQRHPTAHRIPPYIIPYIESSKDGTKDYTPGYIHSHKEGNIVPLHPQLLCDLGAILELIKALLEDVINSYA</sequence>
<evidence type="ECO:0000313" key="2">
    <source>
        <dbReference type="Proteomes" id="UP000004521"/>
    </source>
</evidence>
<proteinExistence type="predicted"/>
<protein>
    <recommendedName>
        <fullName evidence="3">Cthe-2314-like HEPN domain-containing protein</fullName>
    </recommendedName>
</protein>
<evidence type="ECO:0008006" key="3">
    <source>
        <dbReference type="Google" id="ProtNLM"/>
    </source>
</evidence>
<reference evidence="1 2" key="1">
    <citation type="journal article" date="2012" name="J. Bacteriol.">
        <title>Draft Genome Sequence of Vibrio fischeri SR5, a Strain Isolated from the Light Organ of the Mediterranean Squid Sepiola robusta.</title>
        <authorList>
            <person name="Gyllborg M.C."/>
            <person name="Sahl J.W."/>
            <person name="Cronin D.C.III."/>
            <person name="Rasko D.A."/>
            <person name="Mandel M.J."/>
        </authorList>
    </citation>
    <scope>NUCLEOTIDE SEQUENCE [LARGE SCALE GENOMIC DNA]</scope>
    <source>
        <strain evidence="1 2">SR5</strain>
    </source>
</reference>
<dbReference type="RefSeq" id="WP_005423992.1">
    <property type="nucleotide sequence ID" value="NZ_JH584329.1"/>
</dbReference>
<dbReference type="Proteomes" id="UP000004521">
    <property type="component" value="Unassembled WGS sequence"/>
</dbReference>
<comment type="caution">
    <text evidence="1">The sequence shown here is derived from an EMBL/GenBank/DDBJ whole genome shotgun (WGS) entry which is preliminary data.</text>
</comment>
<dbReference type="EMBL" id="AHIH01000015">
    <property type="protein sequence ID" value="EHN67984.1"/>
    <property type="molecule type" value="Genomic_DNA"/>
</dbReference>
<gene>
    <name evidence="1" type="ORF">VFSR5_2709</name>
</gene>
<name>A0AAV3EM19_ALIFS</name>
<organism evidence="1 2">
    <name type="scientific">Aliivibrio fischeri SR5</name>
    <dbReference type="NCBI Taxonomy" id="1088719"/>
    <lineage>
        <taxon>Bacteria</taxon>
        <taxon>Pseudomonadati</taxon>
        <taxon>Pseudomonadota</taxon>
        <taxon>Gammaproteobacteria</taxon>
        <taxon>Vibrionales</taxon>
        <taxon>Vibrionaceae</taxon>
        <taxon>Aliivibrio</taxon>
    </lineage>
</organism>
<accession>A0AAV3EM19</accession>
<dbReference type="AlphaFoldDB" id="A0AAV3EM19"/>
<evidence type="ECO:0000313" key="1">
    <source>
        <dbReference type="EMBL" id="EHN67984.1"/>
    </source>
</evidence>